<dbReference type="OrthoDB" id="9787435at2"/>
<gene>
    <name evidence="8" type="ORF">DXA68_03760</name>
</gene>
<evidence type="ECO:0000256" key="2">
    <source>
        <dbReference type="ARBA" id="ARBA00008072"/>
    </source>
</evidence>
<keyword evidence="4 6" id="KW-0862">Zinc</keyword>
<dbReference type="Proteomes" id="UP000286075">
    <property type="component" value="Unassembled WGS sequence"/>
</dbReference>
<dbReference type="InterPro" id="IPR036291">
    <property type="entry name" value="NAD(P)-bd_dom_sf"/>
</dbReference>
<sequence length="347" mass="37521">MKSTMKVAVMLGIGRMGFEERPIPEVKPNEVLVKLKYVGVCGSDIHYYETGRIGNYIVQPPFMLGHESGGIVVKLGQNVKHLKVGDKVALEPGKTCGHCHFCREGKYNLCSDVVFFATPPVDGVFAEYVAHEADLCFKLPENVDTLEGALIEPLAVGFHAANQGEAHAGQTAVIFGAGCIGLVSLMALKAEGVNTVYVVDIMEKRLEKALEVGASAVINSNTVNPVEEINKLTAGEGVNLVIETAGMEITTRQAIDVARKGSNIVLVGYSKSGEMTLPISLAIDKELTFKSVFRYRHIYPMAIEAVASGKIDLRSIVTNIFDFDDIQNAMDMSVSDKSNIVKSVIKI</sequence>
<evidence type="ECO:0000256" key="1">
    <source>
        <dbReference type="ARBA" id="ARBA00001947"/>
    </source>
</evidence>
<dbReference type="SMART" id="SM00829">
    <property type="entry name" value="PKS_ER"/>
    <property type="match status" value="1"/>
</dbReference>
<dbReference type="SUPFAM" id="SSF51735">
    <property type="entry name" value="NAD(P)-binding Rossmann-fold domains"/>
    <property type="match status" value="1"/>
</dbReference>
<proteinExistence type="inferred from homology"/>
<dbReference type="AlphaFoldDB" id="A0A413H9M7"/>
<dbReference type="InterPro" id="IPR013154">
    <property type="entry name" value="ADH-like_N"/>
</dbReference>
<dbReference type="GO" id="GO:0016616">
    <property type="term" value="F:oxidoreductase activity, acting on the CH-OH group of donors, NAD or NADP as acceptor"/>
    <property type="evidence" value="ECO:0007669"/>
    <property type="project" value="InterPro"/>
</dbReference>
<name>A0A413H9M7_9BACE</name>
<dbReference type="Gene3D" id="3.40.50.720">
    <property type="entry name" value="NAD(P)-binding Rossmann-like Domain"/>
    <property type="match status" value="1"/>
</dbReference>
<dbReference type="EMBL" id="QSCF01000004">
    <property type="protein sequence ID" value="RGX80374.1"/>
    <property type="molecule type" value="Genomic_DNA"/>
</dbReference>
<dbReference type="PANTHER" id="PTHR43161">
    <property type="entry name" value="SORBITOL DEHYDROGENASE"/>
    <property type="match status" value="1"/>
</dbReference>
<evidence type="ECO:0000256" key="5">
    <source>
        <dbReference type="ARBA" id="ARBA00023002"/>
    </source>
</evidence>
<protein>
    <submittedName>
        <fullName evidence="8">NAD(P)-dependent alcohol dehydrogenase</fullName>
    </submittedName>
</protein>
<dbReference type="InterPro" id="IPR002328">
    <property type="entry name" value="ADH_Zn_CS"/>
</dbReference>
<dbReference type="GO" id="GO:0008270">
    <property type="term" value="F:zinc ion binding"/>
    <property type="evidence" value="ECO:0007669"/>
    <property type="project" value="InterPro"/>
</dbReference>
<dbReference type="Gene3D" id="3.90.180.10">
    <property type="entry name" value="Medium-chain alcohol dehydrogenases, catalytic domain"/>
    <property type="match status" value="1"/>
</dbReference>
<accession>A0A413H9M7</accession>
<dbReference type="PROSITE" id="PS00059">
    <property type="entry name" value="ADH_ZINC"/>
    <property type="match status" value="1"/>
</dbReference>
<keyword evidence="3 6" id="KW-0479">Metal-binding</keyword>
<evidence type="ECO:0000256" key="3">
    <source>
        <dbReference type="ARBA" id="ARBA00022723"/>
    </source>
</evidence>
<comment type="caution">
    <text evidence="8">The sequence shown here is derived from an EMBL/GenBank/DDBJ whole genome shotgun (WGS) entry which is preliminary data.</text>
</comment>
<feature type="domain" description="Enoyl reductase (ER)" evidence="7">
    <location>
        <begin position="12"/>
        <end position="345"/>
    </location>
</feature>
<dbReference type="Pfam" id="PF08240">
    <property type="entry name" value="ADH_N"/>
    <property type="match status" value="1"/>
</dbReference>
<dbReference type="InterPro" id="IPR013149">
    <property type="entry name" value="ADH-like_C"/>
</dbReference>
<dbReference type="RefSeq" id="WP_117986667.1">
    <property type="nucleotide sequence ID" value="NZ_CABMFG010000004.1"/>
</dbReference>
<evidence type="ECO:0000259" key="7">
    <source>
        <dbReference type="SMART" id="SM00829"/>
    </source>
</evidence>
<comment type="similarity">
    <text evidence="2 6">Belongs to the zinc-containing alcohol dehydrogenase family.</text>
</comment>
<reference evidence="8 9" key="1">
    <citation type="submission" date="2018-08" db="EMBL/GenBank/DDBJ databases">
        <title>A genome reference for cultivated species of the human gut microbiota.</title>
        <authorList>
            <person name="Zou Y."/>
            <person name="Xue W."/>
            <person name="Luo G."/>
        </authorList>
    </citation>
    <scope>NUCLEOTIDE SEQUENCE [LARGE SCALE GENOMIC DNA]</scope>
    <source>
        <strain evidence="8 9">OF03-9BH</strain>
    </source>
</reference>
<dbReference type="Pfam" id="PF00107">
    <property type="entry name" value="ADH_zinc_N"/>
    <property type="match status" value="1"/>
</dbReference>
<organism evidence="8 9">
    <name type="scientific">Bacteroides stercorirosoris</name>
    <dbReference type="NCBI Taxonomy" id="871324"/>
    <lineage>
        <taxon>Bacteria</taxon>
        <taxon>Pseudomonadati</taxon>
        <taxon>Bacteroidota</taxon>
        <taxon>Bacteroidia</taxon>
        <taxon>Bacteroidales</taxon>
        <taxon>Bacteroidaceae</taxon>
        <taxon>Bacteroides</taxon>
    </lineage>
</organism>
<evidence type="ECO:0000256" key="6">
    <source>
        <dbReference type="RuleBase" id="RU361277"/>
    </source>
</evidence>
<evidence type="ECO:0000313" key="9">
    <source>
        <dbReference type="Proteomes" id="UP000286075"/>
    </source>
</evidence>
<dbReference type="InterPro" id="IPR020843">
    <property type="entry name" value="ER"/>
</dbReference>
<dbReference type="PANTHER" id="PTHR43161:SF9">
    <property type="entry name" value="SORBITOL DEHYDROGENASE"/>
    <property type="match status" value="1"/>
</dbReference>
<evidence type="ECO:0000256" key="4">
    <source>
        <dbReference type="ARBA" id="ARBA00022833"/>
    </source>
</evidence>
<evidence type="ECO:0000313" key="8">
    <source>
        <dbReference type="EMBL" id="RGX80374.1"/>
    </source>
</evidence>
<dbReference type="CDD" id="cd05285">
    <property type="entry name" value="sorbitol_DH"/>
    <property type="match status" value="1"/>
</dbReference>
<dbReference type="SUPFAM" id="SSF50129">
    <property type="entry name" value="GroES-like"/>
    <property type="match status" value="1"/>
</dbReference>
<keyword evidence="5" id="KW-0560">Oxidoreductase</keyword>
<comment type="cofactor">
    <cofactor evidence="1 6">
        <name>Zn(2+)</name>
        <dbReference type="ChEBI" id="CHEBI:29105"/>
    </cofactor>
</comment>
<dbReference type="InterPro" id="IPR011032">
    <property type="entry name" value="GroES-like_sf"/>
</dbReference>
<dbReference type="InterPro" id="IPR045306">
    <property type="entry name" value="SDH-like"/>
</dbReference>